<feature type="region of interest" description="Disordered" evidence="1">
    <location>
        <begin position="66"/>
        <end position="104"/>
    </location>
</feature>
<feature type="compositionally biased region" description="Polar residues" evidence="1">
    <location>
        <begin position="70"/>
        <end position="83"/>
    </location>
</feature>
<dbReference type="EMBL" id="MT141377">
    <property type="protein sequence ID" value="QJA59612.1"/>
    <property type="molecule type" value="Genomic_DNA"/>
</dbReference>
<evidence type="ECO:0000313" key="2">
    <source>
        <dbReference type="EMBL" id="QJA59612.1"/>
    </source>
</evidence>
<name>A0A6M3IT33_9ZZZZ</name>
<evidence type="ECO:0000256" key="1">
    <source>
        <dbReference type="SAM" id="MobiDB-lite"/>
    </source>
</evidence>
<gene>
    <name evidence="2" type="ORF">MM415B01262_0012</name>
</gene>
<feature type="region of interest" description="Disordered" evidence="1">
    <location>
        <begin position="190"/>
        <end position="244"/>
    </location>
</feature>
<dbReference type="AlphaFoldDB" id="A0A6M3IT33"/>
<accession>A0A6M3IT33</accession>
<reference evidence="2" key="1">
    <citation type="submission" date="2020-03" db="EMBL/GenBank/DDBJ databases">
        <title>The deep terrestrial virosphere.</title>
        <authorList>
            <person name="Holmfeldt K."/>
            <person name="Nilsson E."/>
            <person name="Simone D."/>
            <person name="Lopez-Fernandez M."/>
            <person name="Wu X."/>
            <person name="de Brujin I."/>
            <person name="Lundin D."/>
            <person name="Andersson A."/>
            <person name="Bertilsson S."/>
            <person name="Dopson M."/>
        </authorList>
    </citation>
    <scope>NUCLEOTIDE SEQUENCE</scope>
    <source>
        <strain evidence="2">MM415B01262</strain>
    </source>
</reference>
<protein>
    <submittedName>
        <fullName evidence="2">Uncharacterized protein</fullName>
    </submittedName>
</protein>
<proteinExistence type="predicted"/>
<sequence length="256" mass="28386">MTDPLEGQVQDQDPGKAPVTPEQPDPLQAKLKEAGFNSIDDLVRSQQEAKSTLTRMAQQNALTQRELHQLRQQMAAATSNKSESWWDDTEQKHKSADPNDPARPVTMSELQQIVGQLGVNTELKQVRAKDPSTFDRLKPVMFELASQNPGYYEAAGPELLLDDAAKEERVRNERYLKMALGDDVDLDKLREMAGKKKPGTNQDPRSGMVPPGTAMPGPRGAPGSKEDKIQERQAAMKKAEDEGDVDTLIKLKFTPL</sequence>
<organism evidence="2">
    <name type="scientific">viral metagenome</name>
    <dbReference type="NCBI Taxonomy" id="1070528"/>
    <lineage>
        <taxon>unclassified sequences</taxon>
        <taxon>metagenomes</taxon>
        <taxon>organismal metagenomes</taxon>
    </lineage>
</organism>
<feature type="region of interest" description="Disordered" evidence="1">
    <location>
        <begin position="1"/>
        <end position="27"/>
    </location>
</feature>